<sequence length="358" mass="39741">MLSDVYLKRANVGVGPFNLEEYLVVDDLLVSDVYDFAEIAITSGEQDVATGNFRILSAFDLTTWICLLISVTALSFIIPALRHISTKAEGDARKLASKVASYFWALSSSLLGQGTAAFRGRRSPRYVTGAWLLASLVISTFFTSLIVATLTVHMSFARIDSPEDLSENPHLTPIVPAGTQIATVLQYAKDGVYRQIQDMVERHQGVRPVDSVFNPKDIEQILQNKAVLLVSKHAAQYELKNHCSIRRGRFYISKDNLFVWKSVWAANSDFPLDLFREINKRVQWWTEAGVPALPSYVLDPPGGSCFAGSQASSVYQFDNLHFEDLTGLFFAHLAVSAVAMAVCAFELFLGRRPCSRSE</sequence>
<evidence type="ECO:0000256" key="3">
    <source>
        <dbReference type="ARBA" id="ARBA00022475"/>
    </source>
</evidence>
<evidence type="ECO:0000256" key="4">
    <source>
        <dbReference type="ARBA" id="ARBA00022692"/>
    </source>
</evidence>
<reference evidence="11" key="2">
    <citation type="submission" date="2021-09" db="EMBL/GenBank/DDBJ databases">
        <authorList>
            <person name="Jia N."/>
            <person name="Wang J."/>
            <person name="Shi W."/>
            <person name="Du L."/>
            <person name="Sun Y."/>
            <person name="Zhan W."/>
            <person name="Jiang J."/>
            <person name="Wang Q."/>
            <person name="Zhang B."/>
            <person name="Ji P."/>
            <person name="Sakyi L.B."/>
            <person name="Cui X."/>
            <person name="Yuan T."/>
            <person name="Jiang B."/>
            <person name="Yang W."/>
            <person name="Lam T.T.-Y."/>
            <person name="Chang Q."/>
            <person name="Ding S."/>
            <person name="Wang X."/>
            <person name="Zhu J."/>
            <person name="Ruan X."/>
            <person name="Zhao L."/>
            <person name="Wei J."/>
            <person name="Que T."/>
            <person name="Du C."/>
            <person name="Cheng J."/>
            <person name="Dai P."/>
            <person name="Han X."/>
            <person name="Huang E."/>
            <person name="Gao Y."/>
            <person name="Liu J."/>
            <person name="Shao H."/>
            <person name="Ye R."/>
            <person name="Li L."/>
            <person name="Wei W."/>
            <person name="Wang X."/>
            <person name="Wang C."/>
            <person name="Huo Q."/>
            <person name="Li W."/>
            <person name="Guo W."/>
            <person name="Chen H."/>
            <person name="Chen S."/>
            <person name="Zhou L."/>
            <person name="Zhou L."/>
            <person name="Ni X."/>
            <person name="Tian J."/>
            <person name="Zhou Y."/>
            <person name="Sheng Y."/>
            <person name="Liu T."/>
            <person name="Pan Y."/>
            <person name="Xia L."/>
            <person name="Li J."/>
            <person name="Zhao F."/>
            <person name="Cao W."/>
        </authorList>
    </citation>
    <scope>NUCLEOTIDE SEQUENCE</scope>
    <source>
        <strain evidence="11">Rmic-2018</strain>
        <tissue evidence="11">Larvae</tissue>
    </source>
</reference>
<evidence type="ECO:0000256" key="2">
    <source>
        <dbReference type="ARBA" id="ARBA00008685"/>
    </source>
</evidence>
<feature type="transmembrane region" description="Helical" evidence="9">
    <location>
        <begin position="101"/>
        <end position="118"/>
    </location>
</feature>
<organism evidence="11 12">
    <name type="scientific">Rhipicephalus microplus</name>
    <name type="common">Cattle tick</name>
    <name type="synonym">Boophilus microplus</name>
    <dbReference type="NCBI Taxonomy" id="6941"/>
    <lineage>
        <taxon>Eukaryota</taxon>
        <taxon>Metazoa</taxon>
        <taxon>Ecdysozoa</taxon>
        <taxon>Arthropoda</taxon>
        <taxon>Chelicerata</taxon>
        <taxon>Arachnida</taxon>
        <taxon>Acari</taxon>
        <taxon>Parasitiformes</taxon>
        <taxon>Ixodida</taxon>
        <taxon>Ixodoidea</taxon>
        <taxon>Ixodidae</taxon>
        <taxon>Rhipicephalinae</taxon>
        <taxon>Rhipicephalus</taxon>
        <taxon>Boophilus</taxon>
    </lineage>
</organism>
<dbReference type="PANTHER" id="PTHR42643:SF38">
    <property type="entry name" value="IONOTROPIC RECEPTOR 100A"/>
    <property type="match status" value="1"/>
</dbReference>
<dbReference type="VEuPathDB" id="VectorBase:LOC119173926"/>
<dbReference type="EMBL" id="JABSTU010000010">
    <property type="protein sequence ID" value="KAH8019087.1"/>
    <property type="molecule type" value="Genomic_DNA"/>
</dbReference>
<feature type="transmembrane region" description="Helical" evidence="9">
    <location>
        <begin position="61"/>
        <end position="81"/>
    </location>
</feature>
<accession>A0A9J6DAL0</accession>
<dbReference type="PANTHER" id="PTHR42643">
    <property type="entry name" value="IONOTROPIC RECEPTOR 20A-RELATED"/>
    <property type="match status" value="1"/>
</dbReference>
<comment type="caution">
    <text evidence="11">The sequence shown here is derived from an EMBL/GenBank/DDBJ whole genome shotgun (WGS) entry which is preliminary data.</text>
</comment>
<evidence type="ECO:0000256" key="6">
    <source>
        <dbReference type="ARBA" id="ARBA00023136"/>
    </source>
</evidence>
<feature type="transmembrane region" description="Helical" evidence="9">
    <location>
        <begin position="130"/>
        <end position="156"/>
    </location>
</feature>
<name>A0A9J6DAL0_RHIMP</name>
<evidence type="ECO:0000259" key="10">
    <source>
        <dbReference type="Pfam" id="PF00060"/>
    </source>
</evidence>
<keyword evidence="12" id="KW-1185">Reference proteome</keyword>
<evidence type="ECO:0000256" key="9">
    <source>
        <dbReference type="SAM" id="Phobius"/>
    </source>
</evidence>
<reference evidence="11" key="1">
    <citation type="journal article" date="2020" name="Cell">
        <title>Large-Scale Comparative Analyses of Tick Genomes Elucidate Their Genetic Diversity and Vector Capacities.</title>
        <authorList>
            <consortium name="Tick Genome and Microbiome Consortium (TIGMIC)"/>
            <person name="Jia N."/>
            <person name="Wang J."/>
            <person name="Shi W."/>
            <person name="Du L."/>
            <person name="Sun Y."/>
            <person name="Zhan W."/>
            <person name="Jiang J.F."/>
            <person name="Wang Q."/>
            <person name="Zhang B."/>
            <person name="Ji P."/>
            <person name="Bell-Sakyi L."/>
            <person name="Cui X.M."/>
            <person name="Yuan T.T."/>
            <person name="Jiang B.G."/>
            <person name="Yang W.F."/>
            <person name="Lam T.T."/>
            <person name="Chang Q.C."/>
            <person name="Ding S.J."/>
            <person name="Wang X.J."/>
            <person name="Zhu J.G."/>
            <person name="Ruan X.D."/>
            <person name="Zhao L."/>
            <person name="Wei J.T."/>
            <person name="Ye R.Z."/>
            <person name="Que T.C."/>
            <person name="Du C.H."/>
            <person name="Zhou Y.H."/>
            <person name="Cheng J.X."/>
            <person name="Dai P.F."/>
            <person name="Guo W.B."/>
            <person name="Han X.H."/>
            <person name="Huang E.J."/>
            <person name="Li L.F."/>
            <person name="Wei W."/>
            <person name="Gao Y.C."/>
            <person name="Liu J.Z."/>
            <person name="Shao H.Z."/>
            <person name="Wang X."/>
            <person name="Wang C.C."/>
            <person name="Yang T.C."/>
            <person name="Huo Q.B."/>
            <person name="Li W."/>
            <person name="Chen H.Y."/>
            <person name="Chen S.E."/>
            <person name="Zhou L.G."/>
            <person name="Ni X.B."/>
            <person name="Tian J.H."/>
            <person name="Sheng Y."/>
            <person name="Liu T."/>
            <person name="Pan Y.S."/>
            <person name="Xia L.Y."/>
            <person name="Li J."/>
            <person name="Zhao F."/>
            <person name="Cao W.C."/>
        </authorList>
    </citation>
    <scope>NUCLEOTIDE SEQUENCE</scope>
    <source>
        <strain evidence="11">Rmic-2018</strain>
    </source>
</reference>
<comment type="subcellular location">
    <subcellularLocation>
        <location evidence="1">Cell membrane</location>
        <topology evidence="1">Multi-pass membrane protein</topology>
    </subcellularLocation>
</comment>
<dbReference type="SUPFAM" id="SSF53850">
    <property type="entry name" value="Periplasmic binding protein-like II"/>
    <property type="match status" value="1"/>
</dbReference>
<keyword evidence="7" id="KW-0675">Receptor</keyword>
<evidence type="ECO:0000313" key="11">
    <source>
        <dbReference type="EMBL" id="KAH8019087.1"/>
    </source>
</evidence>
<protein>
    <recommendedName>
        <fullName evidence="10">Ionotropic glutamate receptor C-terminal domain-containing protein</fullName>
    </recommendedName>
</protein>
<evidence type="ECO:0000256" key="5">
    <source>
        <dbReference type="ARBA" id="ARBA00022989"/>
    </source>
</evidence>
<dbReference type="Gene3D" id="1.10.287.70">
    <property type="match status" value="1"/>
</dbReference>
<dbReference type="GO" id="GO:0050906">
    <property type="term" value="P:detection of stimulus involved in sensory perception"/>
    <property type="evidence" value="ECO:0007669"/>
    <property type="project" value="UniProtKB-ARBA"/>
</dbReference>
<keyword evidence="4 9" id="KW-0812">Transmembrane</keyword>
<dbReference type="GO" id="GO:0005886">
    <property type="term" value="C:plasma membrane"/>
    <property type="evidence" value="ECO:0007669"/>
    <property type="project" value="UniProtKB-SubCell"/>
</dbReference>
<keyword evidence="8" id="KW-0325">Glycoprotein</keyword>
<proteinExistence type="inferred from homology"/>
<dbReference type="GO" id="GO:0015276">
    <property type="term" value="F:ligand-gated monoatomic ion channel activity"/>
    <property type="evidence" value="ECO:0007669"/>
    <property type="project" value="InterPro"/>
</dbReference>
<keyword evidence="6 9" id="KW-0472">Membrane</keyword>
<evidence type="ECO:0000256" key="1">
    <source>
        <dbReference type="ARBA" id="ARBA00004651"/>
    </source>
</evidence>
<dbReference type="Pfam" id="PF00060">
    <property type="entry name" value="Lig_chan"/>
    <property type="match status" value="1"/>
</dbReference>
<dbReference type="InterPro" id="IPR052192">
    <property type="entry name" value="Insect_Ionotropic_Sensory_Rcpt"/>
</dbReference>
<keyword evidence="3" id="KW-1003">Cell membrane</keyword>
<feature type="domain" description="Ionotropic glutamate receptor C-terminal" evidence="10">
    <location>
        <begin position="61"/>
        <end position="331"/>
    </location>
</feature>
<evidence type="ECO:0000256" key="7">
    <source>
        <dbReference type="ARBA" id="ARBA00023170"/>
    </source>
</evidence>
<evidence type="ECO:0000313" key="12">
    <source>
        <dbReference type="Proteomes" id="UP000821866"/>
    </source>
</evidence>
<dbReference type="Proteomes" id="UP000821866">
    <property type="component" value="Chromosome 8"/>
</dbReference>
<evidence type="ECO:0000256" key="8">
    <source>
        <dbReference type="ARBA" id="ARBA00023180"/>
    </source>
</evidence>
<dbReference type="AlphaFoldDB" id="A0A9J6DAL0"/>
<gene>
    <name evidence="11" type="ORF">HPB51_016725</name>
</gene>
<feature type="transmembrane region" description="Helical" evidence="9">
    <location>
        <begin position="329"/>
        <end position="349"/>
    </location>
</feature>
<comment type="similarity">
    <text evidence="2">Belongs to the glutamate-gated ion channel (TC 1.A.10.1) family.</text>
</comment>
<keyword evidence="5 9" id="KW-1133">Transmembrane helix</keyword>
<dbReference type="InterPro" id="IPR001320">
    <property type="entry name" value="Iontro_rcpt_C"/>
</dbReference>